<keyword evidence="2" id="KW-1185">Reference proteome</keyword>
<evidence type="ECO:0000313" key="2">
    <source>
        <dbReference type="Proteomes" id="UP000790709"/>
    </source>
</evidence>
<organism evidence="1 2">
    <name type="scientific">Leucogyrophana mollusca</name>
    <dbReference type="NCBI Taxonomy" id="85980"/>
    <lineage>
        <taxon>Eukaryota</taxon>
        <taxon>Fungi</taxon>
        <taxon>Dikarya</taxon>
        <taxon>Basidiomycota</taxon>
        <taxon>Agaricomycotina</taxon>
        <taxon>Agaricomycetes</taxon>
        <taxon>Agaricomycetidae</taxon>
        <taxon>Boletales</taxon>
        <taxon>Boletales incertae sedis</taxon>
        <taxon>Leucogyrophana</taxon>
    </lineage>
</organism>
<gene>
    <name evidence="1" type="ORF">BV22DRAFT_1068237</name>
</gene>
<protein>
    <submittedName>
        <fullName evidence="1">Metallo-hydrolase/oxidoreductase</fullName>
    </submittedName>
</protein>
<comment type="caution">
    <text evidence="1">The sequence shown here is derived from an EMBL/GenBank/DDBJ whole genome shotgun (WGS) entry which is preliminary data.</text>
</comment>
<dbReference type="EMBL" id="MU266444">
    <property type="protein sequence ID" value="KAH7923744.1"/>
    <property type="molecule type" value="Genomic_DNA"/>
</dbReference>
<reference evidence="1" key="1">
    <citation type="journal article" date="2021" name="New Phytol.">
        <title>Evolutionary innovations through gain and loss of genes in the ectomycorrhizal Boletales.</title>
        <authorList>
            <person name="Wu G."/>
            <person name="Miyauchi S."/>
            <person name="Morin E."/>
            <person name="Kuo A."/>
            <person name="Drula E."/>
            <person name="Varga T."/>
            <person name="Kohler A."/>
            <person name="Feng B."/>
            <person name="Cao Y."/>
            <person name="Lipzen A."/>
            <person name="Daum C."/>
            <person name="Hundley H."/>
            <person name="Pangilinan J."/>
            <person name="Johnson J."/>
            <person name="Barry K."/>
            <person name="LaButti K."/>
            <person name="Ng V."/>
            <person name="Ahrendt S."/>
            <person name="Min B."/>
            <person name="Choi I.G."/>
            <person name="Park H."/>
            <person name="Plett J.M."/>
            <person name="Magnuson J."/>
            <person name="Spatafora J.W."/>
            <person name="Nagy L.G."/>
            <person name="Henrissat B."/>
            <person name="Grigoriev I.V."/>
            <person name="Yang Z.L."/>
            <person name="Xu J."/>
            <person name="Martin F.M."/>
        </authorList>
    </citation>
    <scope>NUCLEOTIDE SEQUENCE</scope>
    <source>
        <strain evidence="1">KUC20120723A-06</strain>
    </source>
</reference>
<sequence length="385" mass="42349">MSPLPAHHKNKTKSSFDNPWPPVKTVSESIRGLVRLPFGLPFVRAEPFQILGALKPTKTIDANFSVYHSEGGKSGICATWLGHAGYLVQLPSISDSRSTRILFDPIFAEFAYPSNWVNGLRRRLPAPCAIDQLPDVDYVVISHNHYDHCDTETLIALWTRCSPDRPVRFLVPLAVKDTLTAVGIPDSQILELDWWNNVTYHCPSPTKGSNIVFTCTPCQHTSGRGVMDQKGSLWASWVVQQTMSDGAAVCAVYFAGDTGYQTATGPCPAFQEIGDKFGPFDLAMIPIWRGATLSFLGQMGYRLADDTHLATTHASPEDAVLLAKDVRARHSLAMHFATWAGSDDEALEPLVRLMRARKGDWSDEGGFGAIDIGQSVVIPVITRER</sequence>
<dbReference type="Proteomes" id="UP000790709">
    <property type="component" value="Unassembled WGS sequence"/>
</dbReference>
<proteinExistence type="predicted"/>
<evidence type="ECO:0000313" key="1">
    <source>
        <dbReference type="EMBL" id="KAH7923744.1"/>
    </source>
</evidence>
<accession>A0ACB8BDL5</accession>
<name>A0ACB8BDL5_9AGAM</name>